<dbReference type="Pfam" id="PF04287">
    <property type="entry name" value="DUF446"/>
    <property type="match status" value="1"/>
</dbReference>
<dbReference type="InterPro" id="IPR036814">
    <property type="entry name" value="YqcC-like_sf"/>
</dbReference>
<dbReference type="PANTHER" id="PTHR39586">
    <property type="entry name" value="CYTOPLASMIC PROTEIN-RELATED"/>
    <property type="match status" value="1"/>
</dbReference>
<sequence>MNRENQVRQSLQAIERAMQDLALWQAAPPEPEAFFSTEPFCVDSMRAEEWLQWVLLPRMMALLDAGAALPTRFMIAPYFEEALKDKQPNCMPLLALLQHLDSLLNNPPG</sequence>
<dbReference type="AlphaFoldDB" id="A0A1S8CG64"/>
<dbReference type="RefSeq" id="WP_076943682.1">
    <property type="nucleotide sequence ID" value="NZ_MOXD01000012.1"/>
</dbReference>
<keyword evidence="3" id="KW-1185">Reference proteome</keyword>
<dbReference type="STRING" id="2034155.BMI79_18525"/>
<evidence type="ECO:0000313" key="2">
    <source>
        <dbReference type="EMBL" id="OMQ20438.1"/>
    </source>
</evidence>
<dbReference type="Gene3D" id="1.20.1440.40">
    <property type="entry name" value="YqcC-like"/>
    <property type="match status" value="1"/>
</dbReference>
<organism evidence="2 3">
    <name type="scientific">Serratia oryzae</name>
    <dbReference type="NCBI Taxonomy" id="2034155"/>
    <lineage>
        <taxon>Bacteria</taxon>
        <taxon>Pseudomonadati</taxon>
        <taxon>Pseudomonadota</taxon>
        <taxon>Gammaproteobacteria</taxon>
        <taxon>Enterobacterales</taxon>
        <taxon>Yersiniaceae</taxon>
        <taxon>Serratia</taxon>
    </lineage>
</organism>
<dbReference type="EMBL" id="MOXD01000012">
    <property type="protein sequence ID" value="OMQ20438.1"/>
    <property type="molecule type" value="Genomic_DNA"/>
</dbReference>
<feature type="domain" description="YqcC-like" evidence="1">
    <location>
        <begin position="6"/>
        <end position="103"/>
    </location>
</feature>
<dbReference type="InterPro" id="IPR023376">
    <property type="entry name" value="YqcC-like_dom"/>
</dbReference>
<proteinExistence type="predicted"/>
<accession>A0A1S8CG64</accession>
<reference evidence="2 3" key="1">
    <citation type="submission" date="2016-11" db="EMBL/GenBank/DDBJ databases">
        <title>Rahnella oryzae sp. nov., isolated from rice root.</title>
        <authorList>
            <person name="Zhang X.-X."/>
            <person name="Zhang J."/>
        </authorList>
    </citation>
    <scope>NUCLEOTIDE SEQUENCE [LARGE SCALE GENOMIC DNA]</scope>
    <source>
        <strain evidence="2 3">J11-6</strain>
    </source>
</reference>
<dbReference type="GO" id="GO:0044010">
    <property type="term" value="P:single-species biofilm formation"/>
    <property type="evidence" value="ECO:0007669"/>
    <property type="project" value="TreeGrafter"/>
</dbReference>
<dbReference type="PIRSF" id="PIRSF006257">
    <property type="entry name" value="UCP006257"/>
    <property type="match status" value="1"/>
</dbReference>
<dbReference type="PANTHER" id="PTHR39586:SF1">
    <property type="entry name" value="CYTOPLASMIC PROTEIN"/>
    <property type="match status" value="1"/>
</dbReference>
<evidence type="ECO:0000313" key="3">
    <source>
        <dbReference type="Proteomes" id="UP000216021"/>
    </source>
</evidence>
<evidence type="ECO:0000259" key="1">
    <source>
        <dbReference type="Pfam" id="PF04287"/>
    </source>
</evidence>
<name>A0A1S8CG64_9GAMM</name>
<dbReference type="OrthoDB" id="8794567at2"/>
<dbReference type="Proteomes" id="UP000216021">
    <property type="component" value="Unassembled WGS sequence"/>
</dbReference>
<protein>
    <recommendedName>
        <fullName evidence="1">YqcC-like domain-containing protein</fullName>
    </recommendedName>
</protein>
<dbReference type="InterPro" id="IPR007384">
    <property type="entry name" value="UCP006257"/>
</dbReference>
<comment type="caution">
    <text evidence="2">The sequence shown here is derived from an EMBL/GenBank/DDBJ whole genome shotgun (WGS) entry which is preliminary data.</text>
</comment>
<gene>
    <name evidence="2" type="ORF">BMI79_18525</name>
</gene>
<dbReference type="SUPFAM" id="SSF158452">
    <property type="entry name" value="YqcC-like"/>
    <property type="match status" value="1"/>
</dbReference>